<protein>
    <submittedName>
        <fullName evidence="4">5-carboxymethyl-2-hydroxymuconate isomerase</fullName>
    </submittedName>
</protein>
<comment type="caution">
    <text evidence="4">The sequence shown here is derived from an EMBL/GenBank/DDBJ whole genome shotgun (WGS) entry which is preliminary data.</text>
</comment>
<name>A0A327KKV4_9BRAD</name>
<dbReference type="Proteomes" id="UP000248863">
    <property type="component" value="Unassembled WGS sequence"/>
</dbReference>
<dbReference type="GO" id="GO:0019752">
    <property type="term" value="P:carboxylic acid metabolic process"/>
    <property type="evidence" value="ECO:0007669"/>
    <property type="project" value="UniProtKB-ARBA"/>
</dbReference>
<organism evidence="4 5">
    <name type="scientific">Rhodoplanes elegans</name>
    <dbReference type="NCBI Taxonomy" id="29408"/>
    <lineage>
        <taxon>Bacteria</taxon>
        <taxon>Pseudomonadati</taxon>
        <taxon>Pseudomonadota</taxon>
        <taxon>Alphaproteobacteria</taxon>
        <taxon>Hyphomicrobiales</taxon>
        <taxon>Nitrobacteraceae</taxon>
        <taxon>Rhodoplanes</taxon>
    </lineage>
</organism>
<feature type="domain" description="Fumarylacetoacetase-like C-terminal" evidence="3">
    <location>
        <begin position="75"/>
        <end position="286"/>
    </location>
</feature>
<evidence type="ECO:0000259" key="3">
    <source>
        <dbReference type="Pfam" id="PF01557"/>
    </source>
</evidence>
<keyword evidence="5" id="KW-1185">Reference proteome</keyword>
<reference evidence="4 5" key="1">
    <citation type="submission" date="2017-07" db="EMBL/GenBank/DDBJ databases">
        <title>Draft Genome Sequences of Select Purple Nonsulfur Bacteria.</title>
        <authorList>
            <person name="Lasarre B."/>
            <person name="Mckinlay J.B."/>
        </authorList>
    </citation>
    <scope>NUCLEOTIDE SEQUENCE [LARGE SCALE GENOMIC DNA]</scope>
    <source>
        <strain evidence="4 5">DSM 11907</strain>
    </source>
</reference>
<dbReference type="OrthoDB" id="5197601at2"/>
<evidence type="ECO:0000256" key="1">
    <source>
        <dbReference type="ARBA" id="ARBA00010211"/>
    </source>
</evidence>
<dbReference type="AlphaFoldDB" id="A0A327KKV4"/>
<dbReference type="SUPFAM" id="SSF56529">
    <property type="entry name" value="FAH"/>
    <property type="match status" value="1"/>
</dbReference>
<dbReference type="PANTHER" id="PTHR42796:SF4">
    <property type="entry name" value="FUMARYLACETOACETATE HYDROLASE DOMAIN-CONTAINING PROTEIN 2A"/>
    <property type="match status" value="1"/>
</dbReference>
<dbReference type="FunFam" id="3.90.850.10:FF:000002">
    <property type="entry name" value="2-hydroxyhepta-2,4-diene-1,7-dioate isomerase"/>
    <property type="match status" value="1"/>
</dbReference>
<dbReference type="GO" id="GO:0046872">
    <property type="term" value="F:metal ion binding"/>
    <property type="evidence" value="ECO:0007669"/>
    <property type="project" value="UniProtKB-KW"/>
</dbReference>
<dbReference type="Gene3D" id="3.90.850.10">
    <property type="entry name" value="Fumarylacetoacetase-like, C-terminal domain"/>
    <property type="match status" value="1"/>
</dbReference>
<dbReference type="Pfam" id="PF01557">
    <property type="entry name" value="FAA_hydrolase"/>
    <property type="match status" value="1"/>
</dbReference>
<gene>
    <name evidence="4" type="ORF">CH338_09585</name>
</gene>
<evidence type="ECO:0000256" key="2">
    <source>
        <dbReference type="ARBA" id="ARBA00022723"/>
    </source>
</evidence>
<sequence>MRIAAVAYRDGERLALVDGDDLVLLRADLGDLVGIVQSGADGLSRLRAAADRASERIPLAGARLLPPVRRFGRDILCTGWNYWDHFEEGFGRREGQDVPKPDHPTFFTKRPDVVIGPNDPIAFDPELSHQWDYEAELAVIIGRTGRNIPVEAAMDHVWGYCLANDISLRSVQRAHGGQWLKGKSVDATMPIGPWIVTADALDYRDVTLTCVVNGTTLQDGSTRLMAFDLPTLIAEASRGMTLHAGELFLTGTPSGVGNARTPQIFLNAGDEVIVRGTGLGELRNTMTLTDLHSPSLSARLALAEGAS</sequence>
<proteinExistence type="inferred from homology"/>
<accession>A0A327KKV4</accession>
<dbReference type="InterPro" id="IPR051121">
    <property type="entry name" value="FAH"/>
</dbReference>
<comment type="similarity">
    <text evidence="1">Belongs to the FAH family.</text>
</comment>
<dbReference type="RefSeq" id="WP_111356878.1">
    <property type="nucleotide sequence ID" value="NZ_NHSK01000075.1"/>
</dbReference>
<dbReference type="GO" id="GO:0016853">
    <property type="term" value="F:isomerase activity"/>
    <property type="evidence" value="ECO:0007669"/>
    <property type="project" value="UniProtKB-KW"/>
</dbReference>
<dbReference type="InterPro" id="IPR036663">
    <property type="entry name" value="Fumarylacetoacetase_C_sf"/>
</dbReference>
<dbReference type="EMBL" id="NPEU01000078">
    <property type="protein sequence ID" value="RAI39389.1"/>
    <property type="molecule type" value="Genomic_DNA"/>
</dbReference>
<dbReference type="InterPro" id="IPR011234">
    <property type="entry name" value="Fumarylacetoacetase-like_C"/>
</dbReference>
<keyword evidence="2" id="KW-0479">Metal-binding</keyword>
<keyword evidence="4" id="KW-0413">Isomerase</keyword>
<evidence type="ECO:0000313" key="5">
    <source>
        <dbReference type="Proteomes" id="UP000248863"/>
    </source>
</evidence>
<dbReference type="PANTHER" id="PTHR42796">
    <property type="entry name" value="FUMARYLACETOACETATE HYDROLASE DOMAIN-CONTAINING PROTEIN 2A-RELATED"/>
    <property type="match status" value="1"/>
</dbReference>
<evidence type="ECO:0000313" key="4">
    <source>
        <dbReference type="EMBL" id="RAI39389.1"/>
    </source>
</evidence>